<feature type="transmembrane region" description="Helical" evidence="1">
    <location>
        <begin position="16"/>
        <end position="36"/>
    </location>
</feature>
<dbReference type="KEGG" id="afo:Afer_1205"/>
<dbReference type="OrthoDB" id="3217553at2"/>
<feature type="transmembrane region" description="Helical" evidence="1">
    <location>
        <begin position="105"/>
        <end position="138"/>
    </location>
</feature>
<proteinExistence type="predicted"/>
<keyword evidence="3" id="KW-1185">Reference proteome</keyword>
<dbReference type="GO" id="GO:0005886">
    <property type="term" value="C:plasma membrane"/>
    <property type="evidence" value="ECO:0007669"/>
    <property type="project" value="UniProtKB-SubCell"/>
</dbReference>
<dbReference type="STRING" id="525909.Afer_1205"/>
<dbReference type="HOGENOM" id="CLU_069607_0_0_11"/>
<keyword evidence="1" id="KW-0812">Transmembrane</keyword>
<protein>
    <submittedName>
        <fullName evidence="2">ABC transporter integral membrane protein</fullName>
    </submittedName>
</protein>
<keyword evidence="1" id="KW-0472">Membrane</keyword>
<dbReference type="PANTHER" id="PTHR37305">
    <property type="entry name" value="INTEGRAL MEMBRANE PROTEIN-RELATED"/>
    <property type="match status" value="1"/>
</dbReference>
<dbReference type="eggNOG" id="COG1277">
    <property type="taxonomic scope" value="Bacteria"/>
</dbReference>
<feature type="transmembrane region" description="Helical" evidence="1">
    <location>
        <begin position="158"/>
        <end position="179"/>
    </location>
</feature>
<dbReference type="GO" id="GO:0140359">
    <property type="term" value="F:ABC-type transporter activity"/>
    <property type="evidence" value="ECO:0007669"/>
    <property type="project" value="InterPro"/>
</dbReference>
<evidence type="ECO:0000256" key="1">
    <source>
        <dbReference type="SAM" id="Phobius"/>
    </source>
</evidence>
<accession>C7LZH9</accession>
<dbReference type="Proteomes" id="UP000000771">
    <property type="component" value="Chromosome"/>
</dbReference>
<dbReference type="EMBL" id="CP001631">
    <property type="protein sequence ID" value="ACU54137.1"/>
    <property type="molecule type" value="Genomic_DNA"/>
</dbReference>
<gene>
    <name evidence="2" type="ordered locus">Afer_1205</name>
</gene>
<keyword evidence="1" id="KW-1133">Transmembrane helix</keyword>
<evidence type="ECO:0000313" key="2">
    <source>
        <dbReference type="EMBL" id="ACU54137.1"/>
    </source>
</evidence>
<feature type="transmembrane region" description="Helical" evidence="1">
    <location>
        <begin position="56"/>
        <end position="84"/>
    </location>
</feature>
<organism evidence="2 3">
    <name type="scientific">Acidimicrobium ferrooxidans (strain DSM 10331 / JCM 15462 / NBRC 103882 / ICP)</name>
    <dbReference type="NCBI Taxonomy" id="525909"/>
    <lineage>
        <taxon>Bacteria</taxon>
        <taxon>Bacillati</taxon>
        <taxon>Actinomycetota</taxon>
        <taxon>Acidimicrobiia</taxon>
        <taxon>Acidimicrobiales</taxon>
        <taxon>Acidimicrobiaceae</taxon>
        <taxon>Acidimicrobium</taxon>
    </lineage>
</organism>
<evidence type="ECO:0000313" key="3">
    <source>
        <dbReference type="Proteomes" id="UP000000771"/>
    </source>
</evidence>
<dbReference type="AlphaFoldDB" id="C7LZH9"/>
<dbReference type="RefSeq" id="WP_015798623.1">
    <property type="nucleotide sequence ID" value="NC_013124.1"/>
</dbReference>
<feature type="transmembrane region" description="Helical" evidence="1">
    <location>
        <begin position="191"/>
        <end position="221"/>
    </location>
</feature>
<reference evidence="2 3" key="1">
    <citation type="journal article" date="2009" name="Stand. Genomic Sci.">
        <title>Complete genome sequence of Acidimicrobium ferrooxidans type strain (ICP).</title>
        <authorList>
            <person name="Clum A."/>
            <person name="Nolan M."/>
            <person name="Lang E."/>
            <person name="Glavina Del Rio T."/>
            <person name="Tice H."/>
            <person name="Copeland A."/>
            <person name="Cheng J.F."/>
            <person name="Lucas S."/>
            <person name="Chen F."/>
            <person name="Bruce D."/>
            <person name="Goodwin L."/>
            <person name="Pitluck S."/>
            <person name="Ivanova N."/>
            <person name="Mavrommatis K."/>
            <person name="Mikhailova N."/>
            <person name="Pati A."/>
            <person name="Chen A."/>
            <person name="Palaniappan K."/>
            <person name="Goker M."/>
            <person name="Spring S."/>
            <person name="Land M."/>
            <person name="Hauser L."/>
            <person name="Chang Y.J."/>
            <person name="Jeffries C.C."/>
            <person name="Chain P."/>
            <person name="Bristow J."/>
            <person name="Eisen J.A."/>
            <person name="Markowitz V."/>
            <person name="Hugenholtz P."/>
            <person name="Kyrpides N.C."/>
            <person name="Klenk H.P."/>
            <person name="Lapidus A."/>
        </authorList>
    </citation>
    <scope>NUCLEOTIDE SEQUENCE [LARGE SCALE GENOMIC DNA]</scope>
    <source>
        <strain evidence="3">DSM 10331 / JCM 15462 / NBRC 103882 / ICP</strain>
    </source>
</reference>
<dbReference type="PANTHER" id="PTHR37305:SF1">
    <property type="entry name" value="MEMBRANE PROTEIN"/>
    <property type="match status" value="1"/>
</dbReference>
<name>C7LZH9_ACIFD</name>
<sequence length="266" mass="26784">MFVDELGRVFRRPRNLVILVLLSVLPIVLGIVVKVAGGPRNGGGPPFFSVITQNAVFLPAAALATMGTLVLPLAVAIVAGDAVAGDAANGSLRYLLLSGGSRSRVVVAKGVAALVFAIVAALTVAVVGLVVGFVLFPHGRLVTLSGTAVGVASGVGDVLLSALVVGASLVGVVAVGVAISTATSSSLTATAITLAIVIAAEVIGAVPQLAVVRPILLSTYWGSFINLFRSPAYLTPILKDLAEQAAWLVVWGTAAVSSFLSKDIVS</sequence>
<dbReference type="PRINTS" id="PR00173">
    <property type="entry name" value="EDTRNSPORT"/>
</dbReference>